<gene>
    <name evidence="1" type="ORF">SAMN02982989_0945</name>
</gene>
<dbReference type="EMBL" id="FXAF01000008">
    <property type="protein sequence ID" value="SMF59413.1"/>
    <property type="molecule type" value="Genomic_DNA"/>
</dbReference>
<reference evidence="2" key="1">
    <citation type="submission" date="2017-04" db="EMBL/GenBank/DDBJ databases">
        <authorList>
            <person name="Varghese N."/>
            <person name="Submissions S."/>
        </authorList>
    </citation>
    <scope>NUCLEOTIDE SEQUENCE [LARGE SCALE GENOMIC DNA]</scope>
    <source>
        <strain evidence="2">B4P</strain>
    </source>
</reference>
<dbReference type="AlphaFoldDB" id="A0A1X7FVN8"/>
<name>A0A1X7FVN8_9HYPH</name>
<protein>
    <submittedName>
        <fullName evidence="1">Uncharacterized protein</fullName>
    </submittedName>
</protein>
<proteinExistence type="predicted"/>
<accession>A0A1X7FVN8</accession>
<organism evidence="1 2">
    <name type="scientific">Xaviernesmea oryzae</name>
    <dbReference type="NCBI Taxonomy" id="464029"/>
    <lineage>
        <taxon>Bacteria</taxon>
        <taxon>Pseudomonadati</taxon>
        <taxon>Pseudomonadota</taxon>
        <taxon>Alphaproteobacteria</taxon>
        <taxon>Hyphomicrobiales</taxon>
        <taxon>Rhizobiaceae</taxon>
        <taxon>Rhizobium/Agrobacterium group</taxon>
        <taxon>Xaviernesmea</taxon>
    </lineage>
</organism>
<dbReference type="STRING" id="464029.SAMN02982989_0945"/>
<evidence type="ECO:0000313" key="2">
    <source>
        <dbReference type="Proteomes" id="UP000192903"/>
    </source>
</evidence>
<evidence type="ECO:0000313" key="1">
    <source>
        <dbReference type="EMBL" id="SMF59413.1"/>
    </source>
</evidence>
<keyword evidence="2" id="KW-1185">Reference proteome</keyword>
<sequence length="87" mass="9536">MTMNRLRQFAASSNGDRWFLGRDDKTREAFVLHRGNAPSGGHETRTAVPAFLNLKPVGPERDALIAALGVSDDWAEEAQDSYTSSSL</sequence>
<dbReference type="Proteomes" id="UP000192903">
    <property type="component" value="Unassembled WGS sequence"/>
</dbReference>